<dbReference type="UniPathway" id="UPA00219"/>
<evidence type="ECO:0000256" key="1">
    <source>
        <dbReference type="ARBA" id="ARBA00004496"/>
    </source>
</evidence>
<dbReference type="Gene3D" id="3.90.190.20">
    <property type="entry name" value="Mur ligase, C-terminal domain"/>
    <property type="match status" value="1"/>
</dbReference>
<dbReference type="GO" id="GO:0008360">
    <property type="term" value="P:regulation of cell shape"/>
    <property type="evidence" value="ECO:0007669"/>
    <property type="project" value="InterPro"/>
</dbReference>
<dbReference type="Pfam" id="PF08245">
    <property type="entry name" value="Mur_ligase_M"/>
    <property type="match status" value="1"/>
</dbReference>
<dbReference type="Gene3D" id="3.40.1190.10">
    <property type="entry name" value="Mur-like, catalytic domain"/>
    <property type="match status" value="1"/>
</dbReference>
<evidence type="ECO:0000256" key="3">
    <source>
        <dbReference type="ARBA" id="ARBA00022490"/>
    </source>
</evidence>
<dbReference type="InterPro" id="IPR036565">
    <property type="entry name" value="Mur-like_cat_sf"/>
</dbReference>
<dbReference type="PANTHER" id="PTHR43692:SF1">
    <property type="entry name" value="UDP-N-ACETYLMURAMOYLALANINE--D-GLUTAMATE LIGASE"/>
    <property type="match status" value="1"/>
</dbReference>
<keyword evidence="5" id="KW-0547">Nucleotide-binding</keyword>
<dbReference type="PANTHER" id="PTHR43692">
    <property type="entry name" value="UDP-N-ACETYLMURAMOYLALANINE--D-GLUTAMATE LIGASE"/>
    <property type="match status" value="1"/>
</dbReference>
<dbReference type="Gene3D" id="3.40.50.720">
    <property type="entry name" value="NAD(P)-binding Rossmann-like Domain"/>
    <property type="match status" value="1"/>
</dbReference>
<evidence type="ECO:0000256" key="6">
    <source>
        <dbReference type="ARBA" id="ARBA00022840"/>
    </source>
</evidence>
<keyword evidence="3" id="KW-0963">Cytoplasm</keyword>
<gene>
    <name evidence="8" type="ORF">METZ01_LOCUS154705</name>
</gene>
<dbReference type="InterPro" id="IPR005762">
    <property type="entry name" value="MurD"/>
</dbReference>
<keyword evidence="6" id="KW-0067">ATP-binding</keyword>
<evidence type="ECO:0000256" key="5">
    <source>
        <dbReference type="ARBA" id="ARBA00022741"/>
    </source>
</evidence>
<evidence type="ECO:0000313" key="8">
    <source>
        <dbReference type="EMBL" id="SVB01851.1"/>
    </source>
</evidence>
<accession>A0A382AKT0</accession>
<sequence>MRNSSSKFAKKKILIYGFAKSGLATLKFLKKIKSEIYCWDDNSFVRKSIKKKYLLNFKKKLTNDFIDFIVVSPGINIRNCYLKNFLAKNRAKIITDLDIFYNFNKNSQIISVTGTNGKSTTCKLLEAVFKKAGHKTHLVGNIGEPILSLKKLNKKAVIIVEVSSYQLEYTQHFKSNHAVILNISPDHMERHKTMTNYINAKIKILKFQSSKDHSYLNLNNKFTKKIIDNYKKKQFFSKLHKVDKYKVKKIFKKIKNKYLLSQNNLENISFVLKIASNYRIRLNLVLQVLNKFKGLPHRQERLLLNDEIICINDSKATNFESSSQSLKSYQNIFWIVGGLPKKGDKFFLNKLKKNIIKAYIIGKSTIFFKKQLRKRVNLVVVNNLKNAFLKVIKDLKQIKNLNSSTKNKYTILFSPAAASFDQFTNFEDRGKKFKELVYRARSSIY</sequence>
<name>A0A382AKT0_9ZZZZ</name>
<dbReference type="HAMAP" id="MF_00639">
    <property type="entry name" value="MurD"/>
    <property type="match status" value="1"/>
</dbReference>
<dbReference type="GO" id="GO:0051301">
    <property type="term" value="P:cell division"/>
    <property type="evidence" value="ECO:0007669"/>
    <property type="project" value="InterPro"/>
</dbReference>
<proteinExistence type="inferred from homology"/>
<dbReference type="AlphaFoldDB" id="A0A382AKT0"/>
<dbReference type="GO" id="GO:0005524">
    <property type="term" value="F:ATP binding"/>
    <property type="evidence" value="ECO:0007669"/>
    <property type="project" value="UniProtKB-KW"/>
</dbReference>
<dbReference type="SUPFAM" id="SSF53244">
    <property type="entry name" value="MurD-like peptide ligases, peptide-binding domain"/>
    <property type="match status" value="1"/>
</dbReference>
<dbReference type="InterPro" id="IPR036615">
    <property type="entry name" value="Mur_ligase_C_dom_sf"/>
</dbReference>
<dbReference type="GO" id="GO:0005737">
    <property type="term" value="C:cytoplasm"/>
    <property type="evidence" value="ECO:0007669"/>
    <property type="project" value="UniProtKB-SubCell"/>
</dbReference>
<dbReference type="NCBIfam" id="TIGR01087">
    <property type="entry name" value="murD"/>
    <property type="match status" value="1"/>
</dbReference>
<reference evidence="8" key="1">
    <citation type="submission" date="2018-05" db="EMBL/GenBank/DDBJ databases">
        <authorList>
            <person name="Lanie J.A."/>
            <person name="Ng W.-L."/>
            <person name="Kazmierczak K.M."/>
            <person name="Andrzejewski T.M."/>
            <person name="Davidsen T.M."/>
            <person name="Wayne K.J."/>
            <person name="Tettelin H."/>
            <person name="Glass J.I."/>
            <person name="Rusch D."/>
            <person name="Podicherti R."/>
            <person name="Tsui H.-C.T."/>
            <person name="Winkler M.E."/>
        </authorList>
    </citation>
    <scope>NUCLEOTIDE SEQUENCE</scope>
</reference>
<dbReference type="InterPro" id="IPR013221">
    <property type="entry name" value="Mur_ligase_cen"/>
</dbReference>
<dbReference type="GO" id="GO:0009252">
    <property type="term" value="P:peptidoglycan biosynthetic process"/>
    <property type="evidence" value="ECO:0007669"/>
    <property type="project" value="UniProtKB-UniPathway"/>
</dbReference>
<dbReference type="EMBL" id="UINC01025725">
    <property type="protein sequence ID" value="SVB01851.1"/>
    <property type="molecule type" value="Genomic_DNA"/>
</dbReference>
<keyword evidence="4" id="KW-0436">Ligase</keyword>
<feature type="domain" description="Mur ligase central" evidence="7">
    <location>
        <begin position="112"/>
        <end position="258"/>
    </location>
</feature>
<dbReference type="SUPFAM" id="SSF53623">
    <property type="entry name" value="MurD-like peptide ligases, catalytic domain"/>
    <property type="match status" value="1"/>
</dbReference>
<comment type="subcellular location">
    <subcellularLocation>
        <location evidence="1">Cytoplasm</location>
    </subcellularLocation>
</comment>
<dbReference type="GO" id="GO:0008764">
    <property type="term" value="F:UDP-N-acetylmuramoylalanine-D-glutamate ligase activity"/>
    <property type="evidence" value="ECO:0007669"/>
    <property type="project" value="InterPro"/>
</dbReference>
<comment type="pathway">
    <text evidence="2">Cell wall biogenesis; peptidoglycan biosynthesis.</text>
</comment>
<evidence type="ECO:0000256" key="2">
    <source>
        <dbReference type="ARBA" id="ARBA00004752"/>
    </source>
</evidence>
<evidence type="ECO:0000259" key="7">
    <source>
        <dbReference type="Pfam" id="PF08245"/>
    </source>
</evidence>
<protein>
    <recommendedName>
        <fullName evidence="7">Mur ligase central domain-containing protein</fullName>
    </recommendedName>
</protein>
<organism evidence="8">
    <name type="scientific">marine metagenome</name>
    <dbReference type="NCBI Taxonomy" id="408172"/>
    <lineage>
        <taxon>unclassified sequences</taxon>
        <taxon>metagenomes</taxon>
        <taxon>ecological metagenomes</taxon>
    </lineage>
</organism>
<evidence type="ECO:0000256" key="4">
    <source>
        <dbReference type="ARBA" id="ARBA00022598"/>
    </source>
</evidence>